<feature type="compositionally biased region" description="Low complexity" evidence="1">
    <location>
        <begin position="1"/>
        <end position="14"/>
    </location>
</feature>
<reference evidence="3" key="1">
    <citation type="journal article" date="2023" name="Mol. Phylogenet. Evol.">
        <title>Genome-scale phylogeny and comparative genomics of the fungal order Sordariales.</title>
        <authorList>
            <person name="Hensen N."/>
            <person name="Bonometti L."/>
            <person name="Westerberg I."/>
            <person name="Brannstrom I.O."/>
            <person name="Guillou S."/>
            <person name="Cros-Aarteil S."/>
            <person name="Calhoun S."/>
            <person name="Haridas S."/>
            <person name="Kuo A."/>
            <person name="Mondo S."/>
            <person name="Pangilinan J."/>
            <person name="Riley R."/>
            <person name="LaButti K."/>
            <person name="Andreopoulos B."/>
            <person name="Lipzen A."/>
            <person name="Chen C."/>
            <person name="Yan M."/>
            <person name="Daum C."/>
            <person name="Ng V."/>
            <person name="Clum A."/>
            <person name="Steindorff A."/>
            <person name="Ohm R.A."/>
            <person name="Martin F."/>
            <person name="Silar P."/>
            <person name="Natvig D.O."/>
            <person name="Lalanne C."/>
            <person name="Gautier V."/>
            <person name="Ament-Velasquez S.L."/>
            <person name="Kruys A."/>
            <person name="Hutchinson M.I."/>
            <person name="Powell A.J."/>
            <person name="Barry K."/>
            <person name="Miller A.N."/>
            <person name="Grigoriev I.V."/>
            <person name="Debuchy R."/>
            <person name="Gladieux P."/>
            <person name="Hiltunen Thoren M."/>
            <person name="Johannesson H."/>
        </authorList>
    </citation>
    <scope>NUCLEOTIDE SEQUENCE</scope>
    <source>
        <strain evidence="3">PSN324</strain>
    </source>
</reference>
<organism evidence="3 4">
    <name type="scientific">Cladorrhinum samala</name>
    <dbReference type="NCBI Taxonomy" id="585594"/>
    <lineage>
        <taxon>Eukaryota</taxon>
        <taxon>Fungi</taxon>
        <taxon>Dikarya</taxon>
        <taxon>Ascomycota</taxon>
        <taxon>Pezizomycotina</taxon>
        <taxon>Sordariomycetes</taxon>
        <taxon>Sordariomycetidae</taxon>
        <taxon>Sordariales</taxon>
        <taxon>Podosporaceae</taxon>
        <taxon>Cladorrhinum</taxon>
    </lineage>
</organism>
<dbReference type="AlphaFoldDB" id="A0AAV9H889"/>
<feature type="transmembrane region" description="Helical" evidence="2">
    <location>
        <begin position="245"/>
        <end position="267"/>
    </location>
</feature>
<accession>A0AAV9H889</accession>
<feature type="transmembrane region" description="Helical" evidence="2">
    <location>
        <begin position="317"/>
        <end position="338"/>
    </location>
</feature>
<feature type="region of interest" description="Disordered" evidence="1">
    <location>
        <begin position="1"/>
        <end position="22"/>
    </location>
</feature>
<sequence>MATSTPTLSGLPLTNPATSDNPGGSTPIYTFSSGLVQISGIASLLGGDGLSEMAIGLKAAPGLAWASISCFGILKVVRAFLAGSIPKDTWRDALGLRTGIADEALGFGVWSDVSSPKTSVAARNTVRLAMQQRESRLAEQRAGIWLNAVNGRADEIVQTTTTKAANRQFLEEKLTGWNSLIGHNRLLRHTLAVTSTFGDEKRIQVHFYIPDTTGHNFQLVDWLLIAASALKASEAILLYHLGSSYLWWSGMIGYACCLVSAIVLQALNLGRDTQMNLTRTGDYLIGTLPSYMRIGSIDKQIILGQPLSVRTKPLWRWAWAAGAIINVLGVGITFYVLVKELEESTYLVYIWICFQILWVLLRTLVYHIIPDSNGALNVSLALQPLEFISSSSQARVLRLLLAASILQTQEHVRIREAYFEDTQSVSSPGQLIQLLRDANWQITEALPDQVQRTLTGITIEAIIGEHTLRTFVWITCAKINNVDIYDAVAVLFHASSGERYLVPGVRVMATRPTKPIVQDPEAVVPCFDQRGTINKDKTGYWVYWFPMQDNNWLEIRCDPLSVLGSLRGYRVLTTTALNKELDAGILGISLRGIEDLSSALGASRSSSHLLIKTIKGLRVSDAM</sequence>
<dbReference type="Proteomes" id="UP001321749">
    <property type="component" value="Unassembled WGS sequence"/>
</dbReference>
<name>A0AAV9H889_9PEZI</name>
<comment type="caution">
    <text evidence="3">The sequence shown here is derived from an EMBL/GenBank/DDBJ whole genome shotgun (WGS) entry which is preliminary data.</text>
</comment>
<evidence type="ECO:0000313" key="4">
    <source>
        <dbReference type="Proteomes" id="UP001321749"/>
    </source>
</evidence>
<proteinExistence type="predicted"/>
<keyword evidence="4" id="KW-1185">Reference proteome</keyword>
<evidence type="ECO:0000256" key="2">
    <source>
        <dbReference type="SAM" id="Phobius"/>
    </source>
</evidence>
<keyword evidence="2" id="KW-1133">Transmembrane helix</keyword>
<feature type="transmembrane region" description="Helical" evidence="2">
    <location>
        <begin position="344"/>
        <end position="361"/>
    </location>
</feature>
<gene>
    <name evidence="3" type="ORF">QBC42DRAFT_281071</name>
</gene>
<keyword evidence="2" id="KW-0472">Membrane</keyword>
<protein>
    <submittedName>
        <fullName evidence="3">Uncharacterized protein</fullName>
    </submittedName>
</protein>
<evidence type="ECO:0000313" key="3">
    <source>
        <dbReference type="EMBL" id="KAK4456524.1"/>
    </source>
</evidence>
<dbReference type="EMBL" id="MU865201">
    <property type="protein sequence ID" value="KAK4456524.1"/>
    <property type="molecule type" value="Genomic_DNA"/>
</dbReference>
<keyword evidence="2" id="KW-0812">Transmembrane</keyword>
<evidence type="ECO:0000256" key="1">
    <source>
        <dbReference type="SAM" id="MobiDB-lite"/>
    </source>
</evidence>
<reference evidence="3" key="2">
    <citation type="submission" date="2023-06" db="EMBL/GenBank/DDBJ databases">
        <authorList>
            <consortium name="Lawrence Berkeley National Laboratory"/>
            <person name="Mondo S.J."/>
            <person name="Hensen N."/>
            <person name="Bonometti L."/>
            <person name="Westerberg I."/>
            <person name="Brannstrom I.O."/>
            <person name="Guillou S."/>
            <person name="Cros-Aarteil S."/>
            <person name="Calhoun S."/>
            <person name="Haridas S."/>
            <person name="Kuo A."/>
            <person name="Pangilinan J."/>
            <person name="Riley R."/>
            <person name="Labutti K."/>
            <person name="Andreopoulos B."/>
            <person name="Lipzen A."/>
            <person name="Chen C."/>
            <person name="Yanf M."/>
            <person name="Daum C."/>
            <person name="Ng V."/>
            <person name="Clum A."/>
            <person name="Steindorff A."/>
            <person name="Ohm R."/>
            <person name="Martin F."/>
            <person name="Silar P."/>
            <person name="Natvig D."/>
            <person name="Lalanne C."/>
            <person name="Gautier V."/>
            <person name="Ament-Velasquez S.L."/>
            <person name="Kruys A."/>
            <person name="Hutchinson M.I."/>
            <person name="Powell A.J."/>
            <person name="Barry K."/>
            <person name="Miller A.N."/>
            <person name="Grigoriev I.V."/>
            <person name="Debuchy R."/>
            <person name="Gladieux P."/>
            <person name="Thoren M.H."/>
            <person name="Johannesson H."/>
        </authorList>
    </citation>
    <scope>NUCLEOTIDE SEQUENCE</scope>
    <source>
        <strain evidence="3">PSN324</strain>
    </source>
</reference>